<evidence type="ECO:0000256" key="1">
    <source>
        <dbReference type="SAM" id="MobiDB-lite"/>
    </source>
</evidence>
<keyword evidence="4" id="KW-1185">Reference proteome</keyword>
<name>A0A5B7CNC3_PORTR</name>
<accession>A0A5B7CNC3</accession>
<sequence>MRLPLHLCLCLLVTPLAGEETRYETFTPGRPPSSHFNEAHPLPATSTTPTIPSILKDSFYEFLHLTPAILTLSATNT</sequence>
<protein>
    <submittedName>
        <fullName evidence="3">Uncharacterized protein</fullName>
    </submittedName>
</protein>
<proteinExistence type="predicted"/>
<comment type="caution">
    <text evidence="3">The sequence shown here is derived from an EMBL/GenBank/DDBJ whole genome shotgun (WGS) entry which is preliminary data.</text>
</comment>
<dbReference type="Proteomes" id="UP000324222">
    <property type="component" value="Unassembled WGS sequence"/>
</dbReference>
<reference evidence="3 4" key="1">
    <citation type="submission" date="2019-05" db="EMBL/GenBank/DDBJ databases">
        <title>Another draft genome of Portunus trituberculatus and its Hox gene families provides insights of decapod evolution.</title>
        <authorList>
            <person name="Jeong J.-H."/>
            <person name="Song I."/>
            <person name="Kim S."/>
            <person name="Choi T."/>
            <person name="Kim D."/>
            <person name="Ryu S."/>
            <person name="Kim W."/>
        </authorList>
    </citation>
    <scope>NUCLEOTIDE SEQUENCE [LARGE SCALE GENOMIC DNA]</scope>
    <source>
        <tissue evidence="3">Muscle</tissue>
    </source>
</reference>
<dbReference type="AlphaFoldDB" id="A0A5B7CNC3"/>
<organism evidence="3 4">
    <name type="scientific">Portunus trituberculatus</name>
    <name type="common">Swimming crab</name>
    <name type="synonym">Neptunus trituberculatus</name>
    <dbReference type="NCBI Taxonomy" id="210409"/>
    <lineage>
        <taxon>Eukaryota</taxon>
        <taxon>Metazoa</taxon>
        <taxon>Ecdysozoa</taxon>
        <taxon>Arthropoda</taxon>
        <taxon>Crustacea</taxon>
        <taxon>Multicrustacea</taxon>
        <taxon>Malacostraca</taxon>
        <taxon>Eumalacostraca</taxon>
        <taxon>Eucarida</taxon>
        <taxon>Decapoda</taxon>
        <taxon>Pleocyemata</taxon>
        <taxon>Brachyura</taxon>
        <taxon>Eubrachyura</taxon>
        <taxon>Portunoidea</taxon>
        <taxon>Portunidae</taxon>
        <taxon>Portuninae</taxon>
        <taxon>Portunus</taxon>
    </lineage>
</organism>
<gene>
    <name evidence="3" type="ORF">E2C01_002753</name>
</gene>
<feature type="signal peptide" evidence="2">
    <location>
        <begin position="1"/>
        <end position="18"/>
    </location>
</feature>
<keyword evidence="2" id="KW-0732">Signal</keyword>
<feature type="region of interest" description="Disordered" evidence="1">
    <location>
        <begin position="23"/>
        <end position="47"/>
    </location>
</feature>
<evidence type="ECO:0000256" key="2">
    <source>
        <dbReference type="SAM" id="SignalP"/>
    </source>
</evidence>
<feature type="chain" id="PRO_5022723273" evidence="2">
    <location>
        <begin position="19"/>
        <end position="77"/>
    </location>
</feature>
<evidence type="ECO:0000313" key="3">
    <source>
        <dbReference type="EMBL" id="MPC10124.1"/>
    </source>
</evidence>
<dbReference type="EMBL" id="VSRR010000102">
    <property type="protein sequence ID" value="MPC10124.1"/>
    <property type="molecule type" value="Genomic_DNA"/>
</dbReference>
<evidence type="ECO:0000313" key="4">
    <source>
        <dbReference type="Proteomes" id="UP000324222"/>
    </source>
</evidence>